<evidence type="ECO:0000313" key="7">
    <source>
        <dbReference type="Proteomes" id="UP001602058"/>
    </source>
</evidence>
<accession>A0ABW6UI97</accession>
<dbReference type="SMART" id="SM00824">
    <property type="entry name" value="PKS_TE"/>
    <property type="match status" value="1"/>
</dbReference>
<evidence type="ECO:0000313" key="6">
    <source>
        <dbReference type="EMBL" id="MFF4523156.1"/>
    </source>
</evidence>
<keyword evidence="3" id="KW-0597">Phosphoprotein</keyword>
<dbReference type="InterPro" id="IPR020802">
    <property type="entry name" value="TesA-like"/>
</dbReference>
<dbReference type="Gene3D" id="3.30.559.30">
    <property type="entry name" value="Nonribosomal peptide synthetase, condensation domain"/>
    <property type="match status" value="1"/>
</dbReference>
<reference evidence="6 7" key="1">
    <citation type="submission" date="2024-10" db="EMBL/GenBank/DDBJ databases">
        <title>The Natural Products Discovery Center: Release of the First 8490 Sequenced Strains for Exploring Actinobacteria Biosynthetic Diversity.</title>
        <authorList>
            <person name="Kalkreuter E."/>
            <person name="Kautsar S.A."/>
            <person name="Yang D."/>
            <person name="Bader C.D."/>
            <person name="Teijaro C.N."/>
            <person name="Fluegel L."/>
            <person name="Davis C.M."/>
            <person name="Simpson J.R."/>
            <person name="Lauterbach L."/>
            <person name="Steele A.D."/>
            <person name="Gui C."/>
            <person name="Meng S."/>
            <person name="Li G."/>
            <person name="Viehrig K."/>
            <person name="Ye F."/>
            <person name="Su P."/>
            <person name="Kiefer A.F."/>
            <person name="Nichols A."/>
            <person name="Cepeda A.J."/>
            <person name="Yan W."/>
            <person name="Fan B."/>
            <person name="Jiang Y."/>
            <person name="Adhikari A."/>
            <person name="Zheng C.-J."/>
            <person name="Schuster L."/>
            <person name="Cowan T.M."/>
            <person name="Smanski M.J."/>
            <person name="Chevrette M.G."/>
            <person name="De Carvalho L.P.S."/>
            <person name="Shen B."/>
        </authorList>
    </citation>
    <scope>NUCLEOTIDE SEQUENCE [LARGE SCALE GENOMIC DNA]</scope>
    <source>
        <strain evidence="6 7">NPDC001390</strain>
    </source>
</reference>
<dbReference type="InterPro" id="IPR009081">
    <property type="entry name" value="PP-bd_ACP"/>
</dbReference>
<dbReference type="InterPro" id="IPR020806">
    <property type="entry name" value="PKS_PP-bd"/>
</dbReference>
<dbReference type="Pfam" id="PF00668">
    <property type="entry name" value="Condensation"/>
    <property type="match status" value="1"/>
</dbReference>
<dbReference type="InterPro" id="IPR023213">
    <property type="entry name" value="CAT-like_dom_sf"/>
</dbReference>
<evidence type="ECO:0000256" key="3">
    <source>
        <dbReference type="ARBA" id="ARBA00022553"/>
    </source>
</evidence>
<dbReference type="CDD" id="cd19531">
    <property type="entry name" value="LCL_NRPS-like"/>
    <property type="match status" value="1"/>
</dbReference>
<dbReference type="InterPro" id="IPR029058">
    <property type="entry name" value="AB_hydrolase_fold"/>
</dbReference>
<dbReference type="SUPFAM" id="SSF47336">
    <property type="entry name" value="ACP-like"/>
    <property type="match status" value="1"/>
</dbReference>
<comment type="caution">
    <text evidence="6">The sequence shown here is derived from an EMBL/GenBank/DDBJ whole genome shotgun (WGS) entry which is preliminary data.</text>
</comment>
<dbReference type="SUPFAM" id="SSF53474">
    <property type="entry name" value="alpha/beta-Hydrolases"/>
    <property type="match status" value="1"/>
</dbReference>
<sequence>MEHARTPSSAAPVALTGLVPASVGQEGLWFVDQRDGGSTQYSMVFAFRFRGDLVVPALEWAVNQVVARHGALRTTFVDVEGRPLQRIADELPVRWVVENVSGDDALRRRLLLEEEHGFDLEAGPVFRAGLLKLAEREHVLVLAVHHAVFDGHSLDILMDELREFYAAAVDDRVPTVEKSVAQYADFAVSQRQWMQTDECREQLEFWRRTLDGAKPLSLPADRPRSAVSSVAGDVVQFEVDQEDIAGLDRLLAEERVTPFMFLLAVHHVTFARASGQRDGVVGSPMANRRGPGMQEAIGYFVNMVPLRVDSTDARTFRDLLRRVRGVSLDVYENQDYPFPQLVADLNSGPGGRRTELFETALALEYGSSDLDGWPGAEVEPVGTGGVTAAFDAMFSIYSAGRGFGGEISFRTAVFDRSTVESLAEDFVVILRQALANPDMELGELLAPSGEQPNGPGVLEADGQTERPVPGRPPRNAREEILCGLFGEVLQVEDVRIDDDFFDLGGHSLLAGRLASRVRSVLGVELALQWLFESPTVAGLAGRLDDGASDSLAALLPLRAEGSLAPVFFLPPIGGLSWSYARFLPYIPKGHPVYGLQATKFAGDADRPASVRELAETYLELIRGACPQGPYSLMGWSFGGVVAQEIAVMSETAGIDVRNLVLLDAVPAVHRPTARKEPSEEEREAIAESIHGSGGSASGELTGSVFRELSEIAAHCLGLLRAHRSRVYGGSAVSFETDETGPERDQVGVGWAELAGRGVDIHRLDCTHEEVMDAAVVRRMGPIITEAMNERSAGRSGA</sequence>
<protein>
    <submittedName>
        <fullName evidence="6">Condensation domain-containing protein</fullName>
    </submittedName>
</protein>
<evidence type="ECO:0000256" key="4">
    <source>
        <dbReference type="SAM" id="MobiDB-lite"/>
    </source>
</evidence>
<evidence type="ECO:0000259" key="5">
    <source>
        <dbReference type="PROSITE" id="PS50075"/>
    </source>
</evidence>
<dbReference type="EMBL" id="JBIAWJ010000008">
    <property type="protein sequence ID" value="MFF4523156.1"/>
    <property type="molecule type" value="Genomic_DNA"/>
</dbReference>
<dbReference type="RefSeq" id="WP_387887339.1">
    <property type="nucleotide sequence ID" value="NZ_JBIAWJ010000008.1"/>
</dbReference>
<dbReference type="PANTHER" id="PTHR45527:SF1">
    <property type="entry name" value="FATTY ACID SYNTHASE"/>
    <property type="match status" value="1"/>
</dbReference>
<evidence type="ECO:0000256" key="2">
    <source>
        <dbReference type="ARBA" id="ARBA00022450"/>
    </source>
</evidence>
<dbReference type="InterPro" id="IPR001242">
    <property type="entry name" value="Condensation_dom"/>
</dbReference>
<dbReference type="Gene3D" id="3.30.559.10">
    <property type="entry name" value="Chloramphenicol acetyltransferase-like domain"/>
    <property type="match status" value="1"/>
</dbReference>
<keyword evidence="2" id="KW-0596">Phosphopantetheine</keyword>
<dbReference type="InterPro" id="IPR001031">
    <property type="entry name" value="Thioesterase"/>
</dbReference>
<gene>
    <name evidence="6" type="ORF">ACFY1D_17295</name>
</gene>
<evidence type="ECO:0000256" key="1">
    <source>
        <dbReference type="ARBA" id="ARBA00001957"/>
    </source>
</evidence>
<proteinExistence type="predicted"/>
<dbReference type="Proteomes" id="UP001602058">
    <property type="component" value="Unassembled WGS sequence"/>
</dbReference>
<dbReference type="SMART" id="SM00823">
    <property type="entry name" value="PKS_PP"/>
    <property type="match status" value="1"/>
</dbReference>
<feature type="region of interest" description="Disordered" evidence="4">
    <location>
        <begin position="446"/>
        <end position="473"/>
    </location>
</feature>
<dbReference type="Gene3D" id="3.40.50.1820">
    <property type="entry name" value="alpha/beta hydrolase"/>
    <property type="match status" value="1"/>
</dbReference>
<dbReference type="Pfam" id="PF00550">
    <property type="entry name" value="PP-binding"/>
    <property type="match status" value="1"/>
</dbReference>
<name>A0ABW6UI97_9ACTN</name>
<dbReference type="PANTHER" id="PTHR45527">
    <property type="entry name" value="NONRIBOSOMAL PEPTIDE SYNTHETASE"/>
    <property type="match status" value="1"/>
</dbReference>
<dbReference type="InterPro" id="IPR036736">
    <property type="entry name" value="ACP-like_sf"/>
</dbReference>
<keyword evidence="7" id="KW-1185">Reference proteome</keyword>
<comment type="cofactor">
    <cofactor evidence="1">
        <name>pantetheine 4'-phosphate</name>
        <dbReference type="ChEBI" id="CHEBI:47942"/>
    </cofactor>
</comment>
<dbReference type="PROSITE" id="PS50075">
    <property type="entry name" value="CARRIER"/>
    <property type="match status" value="1"/>
</dbReference>
<feature type="domain" description="Carrier" evidence="5">
    <location>
        <begin position="472"/>
        <end position="547"/>
    </location>
</feature>
<organism evidence="6 7">
    <name type="scientific">Streptomyces bluensis</name>
    <dbReference type="NCBI Taxonomy" id="33897"/>
    <lineage>
        <taxon>Bacteria</taxon>
        <taxon>Bacillati</taxon>
        <taxon>Actinomycetota</taxon>
        <taxon>Actinomycetes</taxon>
        <taxon>Kitasatosporales</taxon>
        <taxon>Streptomycetaceae</taxon>
        <taxon>Streptomyces</taxon>
    </lineage>
</organism>
<feature type="region of interest" description="Disordered" evidence="4">
    <location>
        <begin position="670"/>
        <end position="697"/>
    </location>
</feature>
<dbReference type="SUPFAM" id="SSF52777">
    <property type="entry name" value="CoA-dependent acyltransferases"/>
    <property type="match status" value="2"/>
</dbReference>
<dbReference type="Pfam" id="PF00975">
    <property type="entry name" value="Thioesterase"/>
    <property type="match status" value="1"/>
</dbReference>